<proteinExistence type="predicted"/>
<dbReference type="EMBL" id="JADOUA010000001">
    <property type="protein sequence ID" value="MBG6086051.1"/>
    <property type="molecule type" value="Genomic_DNA"/>
</dbReference>
<dbReference type="AlphaFoldDB" id="A0A931DEL2"/>
<keyword evidence="1" id="KW-0812">Transmembrane</keyword>
<gene>
    <name evidence="2" type="ORF">IW256_000164</name>
</gene>
<protein>
    <submittedName>
        <fullName evidence="2">Uncharacterized protein</fullName>
    </submittedName>
</protein>
<dbReference type="Proteomes" id="UP000614047">
    <property type="component" value="Unassembled WGS sequence"/>
</dbReference>
<keyword evidence="3" id="KW-1185">Reference proteome</keyword>
<feature type="transmembrane region" description="Helical" evidence="1">
    <location>
        <begin position="47"/>
        <end position="66"/>
    </location>
</feature>
<name>A0A931DEL2_9ACTN</name>
<dbReference type="RefSeq" id="WP_197009106.1">
    <property type="nucleotide sequence ID" value="NZ_BAABES010000014.1"/>
</dbReference>
<evidence type="ECO:0000313" key="3">
    <source>
        <dbReference type="Proteomes" id="UP000614047"/>
    </source>
</evidence>
<reference evidence="2" key="1">
    <citation type="submission" date="2020-11" db="EMBL/GenBank/DDBJ databases">
        <title>Sequencing the genomes of 1000 actinobacteria strains.</title>
        <authorList>
            <person name="Klenk H.-P."/>
        </authorList>
    </citation>
    <scope>NUCLEOTIDE SEQUENCE</scope>
    <source>
        <strain evidence="2">DSM 43175</strain>
    </source>
</reference>
<keyword evidence="1" id="KW-1133">Transmembrane helix</keyword>
<comment type="caution">
    <text evidence="2">The sequence shown here is derived from an EMBL/GenBank/DDBJ whole genome shotgun (WGS) entry which is preliminary data.</text>
</comment>
<evidence type="ECO:0000256" key="1">
    <source>
        <dbReference type="SAM" id="Phobius"/>
    </source>
</evidence>
<organism evidence="2 3">
    <name type="scientific">Actinomadura viridis</name>
    <dbReference type="NCBI Taxonomy" id="58110"/>
    <lineage>
        <taxon>Bacteria</taxon>
        <taxon>Bacillati</taxon>
        <taxon>Actinomycetota</taxon>
        <taxon>Actinomycetes</taxon>
        <taxon>Streptosporangiales</taxon>
        <taxon>Thermomonosporaceae</taxon>
        <taxon>Actinomadura</taxon>
    </lineage>
</organism>
<accession>A0A931DEL2</accession>
<keyword evidence="1" id="KW-0472">Membrane</keyword>
<feature type="transmembrane region" description="Helical" evidence="1">
    <location>
        <begin position="86"/>
        <end position="110"/>
    </location>
</feature>
<evidence type="ECO:0000313" key="2">
    <source>
        <dbReference type="EMBL" id="MBG6086051.1"/>
    </source>
</evidence>
<sequence>MRIWLVRHAAHLRRQAHSADRSPPGLTATDLVPHLLWPIGGRRRVRLLHGLCCLVLAVTAMAAFWVGSGIDRAGDLLDGPAPGQVFTLALMAGWVAIATVLSLSPWPAAAGGRTNVPRSRPPS</sequence>